<organism evidence="2 3">
    <name type="scientific">Mesorhizobium humile</name>
    <dbReference type="NCBI Taxonomy" id="3072313"/>
    <lineage>
        <taxon>Bacteria</taxon>
        <taxon>Pseudomonadati</taxon>
        <taxon>Pseudomonadota</taxon>
        <taxon>Alphaproteobacteria</taxon>
        <taxon>Hyphomicrobiales</taxon>
        <taxon>Phyllobacteriaceae</taxon>
        <taxon>Mesorhizobium</taxon>
    </lineage>
</organism>
<accession>A0ABU4YJ26</accession>
<keyword evidence="1" id="KW-1133">Transmembrane helix</keyword>
<evidence type="ECO:0000313" key="2">
    <source>
        <dbReference type="EMBL" id="MDX8486964.1"/>
    </source>
</evidence>
<protein>
    <submittedName>
        <fullName evidence="2">Uncharacterized protein</fullName>
    </submittedName>
</protein>
<reference evidence="2 3" key="1">
    <citation type="submission" date="2023-08" db="EMBL/GenBank/DDBJ databases">
        <title>Implementing the SeqCode for naming new Mesorhizobium species isolated from Vachellia karroo root nodules.</title>
        <authorList>
            <person name="Van Lill M."/>
        </authorList>
    </citation>
    <scope>NUCLEOTIDE SEQUENCE [LARGE SCALE GENOMIC DNA]</scope>
    <source>
        <strain evidence="2 3">VK2B</strain>
    </source>
</reference>
<evidence type="ECO:0000256" key="1">
    <source>
        <dbReference type="SAM" id="Phobius"/>
    </source>
</evidence>
<proteinExistence type="predicted"/>
<dbReference type="EMBL" id="JAVIIV010000010">
    <property type="protein sequence ID" value="MDX8486964.1"/>
    <property type="molecule type" value="Genomic_DNA"/>
</dbReference>
<sequence>MMVADMNRLEQAARVSMSGFQEAEPPPAPHSSLLLLRLGAIALLAAVALTAAWQLF</sequence>
<keyword evidence="1" id="KW-0472">Membrane</keyword>
<keyword evidence="1" id="KW-0812">Transmembrane</keyword>
<comment type="caution">
    <text evidence="2">The sequence shown here is derived from an EMBL/GenBank/DDBJ whole genome shotgun (WGS) entry which is preliminary data.</text>
</comment>
<dbReference type="Proteomes" id="UP001280156">
    <property type="component" value="Unassembled WGS sequence"/>
</dbReference>
<keyword evidence="3" id="KW-1185">Reference proteome</keyword>
<gene>
    <name evidence="2" type="ORF">RFM52_17290</name>
</gene>
<evidence type="ECO:0000313" key="3">
    <source>
        <dbReference type="Proteomes" id="UP001280156"/>
    </source>
</evidence>
<dbReference type="RefSeq" id="WP_320296573.1">
    <property type="nucleotide sequence ID" value="NZ_JAVIIU010000007.1"/>
</dbReference>
<feature type="transmembrane region" description="Helical" evidence="1">
    <location>
        <begin position="34"/>
        <end position="53"/>
    </location>
</feature>
<name>A0ABU4YJ26_9HYPH</name>